<accession>A0AAX2DPH5</accession>
<dbReference type="Pfam" id="PF02661">
    <property type="entry name" value="Fic"/>
    <property type="match status" value="1"/>
</dbReference>
<comment type="caution">
    <text evidence="4">The sequence shown here is derived from an EMBL/GenBank/DDBJ whole genome shotgun (WGS) entry which is preliminary data.</text>
</comment>
<dbReference type="SUPFAM" id="SSF140931">
    <property type="entry name" value="Fic-like"/>
    <property type="match status" value="1"/>
</dbReference>
<evidence type="ECO:0000313" key="4">
    <source>
        <dbReference type="EMBL" id="SDW73331.1"/>
    </source>
</evidence>
<name>A0AAX2DPH5_LISIV</name>
<feature type="active site" evidence="1">
    <location>
        <position position="238"/>
    </location>
</feature>
<dbReference type="PANTHER" id="PTHR13504:SF40">
    <property type="entry name" value="FIDO DOMAIN-CONTAINING PROTEIN"/>
    <property type="match status" value="1"/>
</dbReference>
<dbReference type="RefSeq" id="WP_003720461.1">
    <property type="nucleotide sequence ID" value="NZ_FNMX01000006.1"/>
</dbReference>
<dbReference type="Proteomes" id="UP000183610">
    <property type="component" value="Unassembled WGS sequence"/>
</dbReference>
<dbReference type="Gene3D" id="1.10.3290.10">
    <property type="entry name" value="Fido-like domain"/>
    <property type="match status" value="1"/>
</dbReference>
<evidence type="ECO:0000256" key="2">
    <source>
        <dbReference type="PIRSR" id="PIRSR640198-2"/>
    </source>
</evidence>
<dbReference type="PANTHER" id="PTHR13504">
    <property type="entry name" value="FIDO DOMAIN-CONTAINING PROTEIN DDB_G0283145"/>
    <property type="match status" value="1"/>
</dbReference>
<dbReference type="InterPro" id="IPR003812">
    <property type="entry name" value="Fido"/>
</dbReference>
<feature type="binding site" evidence="2">
    <location>
        <begin position="279"/>
        <end position="280"/>
    </location>
    <ligand>
        <name>ATP</name>
        <dbReference type="ChEBI" id="CHEBI:30616"/>
    </ligand>
</feature>
<feature type="binding site" evidence="2">
    <location>
        <begin position="242"/>
        <end position="249"/>
    </location>
    <ligand>
        <name>ATP</name>
        <dbReference type="ChEBI" id="CHEBI:30616"/>
    </ligand>
</feature>
<feature type="domain" description="Fido" evidence="3">
    <location>
        <begin position="153"/>
        <end position="308"/>
    </location>
</feature>
<evidence type="ECO:0000259" key="3">
    <source>
        <dbReference type="PROSITE" id="PS51459"/>
    </source>
</evidence>
<dbReference type="InterPro" id="IPR040198">
    <property type="entry name" value="Fido_containing"/>
</dbReference>
<organism evidence="4 5">
    <name type="scientific">Listeria ivanovii</name>
    <dbReference type="NCBI Taxonomy" id="1638"/>
    <lineage>
        <taxon>Bacteria</taxon>
        <taxon>Bacillati</taxon>
        <taxon>Bacillota</taxon>
        <taxon>Bacilli</taxon>
        <taxon>Bacillales</taxon>
        <taxon>Listeriaceae</taxon>
        <taxon>Listeria</taxon>
    </lineage>
</organism>
<protein>
    <submittedName>
        <fullName evidence="4">Fic family protein</fullName>
    </submittedName>
</protein>
<dbReference type="GO" id="GO:0005524">
    <property type="term" value="F:ATP binding"/>
    <property type="evidence" value="ECO:0007669"/>
    <property type="project" value="UniProtKB-KW"/>
</dbReference>
<dbReference type="PROSITE" id="PS51459">
    <property type="entry name" value="FIDO"/>
    <property type="match status" value="1"/>
</dbReference>
<keyword evidence="2" id="KW-0547">Nucleotide-binding</keyword>
<proteinExistence type="predicted"/>
<reference evidence="4 5" key="1">
    <citation type="submission" date="2016-10" db="EMBL/GenBank/DDBJ databases">
        <authorList>
            <person name="Varghese N."/>
            <person name="Submissions S."/>
        </authorList>
    </citation>
    <scope>NUCLEOTIDE SEQUENCE [LARGE SCALE GENOMIC DNA]</scope>
    <source>
        <strain evidence="4 5">ATCC 49954</strain>
    </source>
</reference>
<evidence type="ECO:0000313" key="5">
    <source>
        <dbReference type="Proteomes" id="UP000183610"/>
    </source>
</evidence>
<dbReference type="InterPro" id="IPR036597">
    <property type="entry name" value="Fido-like_dom_sf"/>
</dbReference>
<dbReference type="AlphaFoldDB" id="A0AAX2DPH5"/>
<keyword evidence="2" id="KW-0067">ATP-binding</keyword>
<sequence>MSKKYYPLKTIFHQNEDDYKQELELRKNSYGTYLTNLEITPIVNGTFNSPKLNLFLVNTKKLQSLLQEALANSKEIELNSRKLPTHALQQYFDSLLINELQSTNEIEGVRSTKKEISEAIDELGENGKGIKNAKRFIGLVKLYQYVDDYREITSVQQFREIYDELVADEVEDDCKLDGDIFRKNFVGVQKNGEFTHKGVEPETRIIDYLNRLINFLQNDQMPDLYKYMVAHYYFEYIHPFYDGNGRTGRYLICSLVRKNLDRFSSITFSYIINRHKDEYYKAFEQVSHPFNAGEMTFFCEQMIKFLIEGQKRILKDMNEKEIKLNIMLTNIKKLELEHTDLTETDSHILFIITQSWLFSRKYNRITNNDLINMESFGKRRRVMNATKKMEEKGFLLKISSRPIRYTLNKRFASELLNEI</sequence>
<gene>
    <name evidence="4" type="ORF">SAMN05421782_10652</name>
</gene>
<evidence type="ECO:0000256" key="1">
    <source>
        <dbReference type="PIRSR" id="PIRSR640198-1"/>
    </source>
</evidence>
<dbReference type="EMBL" id="FNMX01000006">
    <property type="protein sequence ID" value="SDW73331.1"/>
    <property type="molecule type" value="Genomic_DNA"/>
</dbReference>